<feature type="region of interest" description="Disordered" evidence="1">
    <location>
        <begin position="58"/>
        <end position="80"/>
    </location>
</feature>
<evidence type="ECO:0000256" key="1">
    <source>
        <dbReference type="SAM" id="MobiDB-lite"/>
    </source>
</evidence>
<reference evidence="2 3" key="1">
    <citation type="submission" date="2020-08" db="EMBL/GenBank/DDBJ databases">
        <title>Sequencing the genomes of 1000 actinobacteria strains.</title>
        <authorList>
            <person name="Klenk H.-P."/>
        </authorList>
    </citation>
    <scope>NUCLEOTIDE SEQUENCE [LARGE SCALE GENOMIC DNA]</scope>
    <source>
        <strain evidence="2 3">DSM 44551</strain>
    </source>
</reference>
<sequence length="116" mass="12935">MFIPRRAWRAVGWNGFHRERWKKSRAMQVEGFAEEGHQPACRVFQCLLDDGWETGAGVSVRRDGREAVRPNGEPSAKADGKRCAQFLTGPAEETCVRCSAPHGPLRESLNNPAESL</sequence>
<protein>
    <submittedName>
        <fullName evidence="2">Uncharacterized protein</fullName>
    </submittedName>
</protein>
<proteinExistence type="predicted"/>
<dbReference type="EMBL" id="JACHDB010000001">
    <property type="protein sequence ID" value="MBB5430448.1"/>
    <property type="molecule type" value="Genomic_DNA"/>
</dbReference>
<gene>
    <name evidence="2" type="ORF">HDA36_000532</name>
</gene>
<dbReference type="RefSeq" id="WP_184388329.1">
    <property type="nucleotide sequence ID" value="NZ_BAAAJD010000023.1"/>
</dbReference>
<name>A0A7W8VC13_9ACTN</name>
<keyword evidence="3" id="KW-1185">Reference proteome</keyword>
<dbReference type="AlphaFoldDB" id="A0A7W8VC13"/>
<accession>A0A7W8VC13</accession>
<organism evidence="2 3">
    <name type="scientific">Nocardiopsis composta</name>
    <dbReference type="NCBI Taxonomy" id="157465"/>
    <lineage>
        <taxon>Bacteria</taxon>
        <taxon>Bacillati</taxon>
        <taxon>Actinomycetota</taxon>
        <taxon>Actinomycetes</taxon>
        <taxon>Streptosporangiales</taxon>
        <taxon>Nocardiopsidaceae</taxon>
        <taxon>Nocardiopsis</taxon>
    </lineage>
</organism>
<dbReference type="Proteomes" id="UP000572635">
    <property type="component" value="Unassembled WGS sequence"/>
</dbReference>
<evidence type="ECO:0000313" key="2">
    <source>
        <dbReference type="EMBL" id="MBB5430448.1"/>
    </source>
</evidence>
<evidence type="ECO:0000313" key="3">
    <source>
        <dbReference type="Proteomes" id="UP000572635"/>
    </source>
</evidence>
<comment type="caution">
    <text evidence="2">The sequence shown here is derived from an EMBL/GenBank/DDBJ whole genome shotgun (WGS) entry which is preliminary data.</text>
</comment>